<evidence type="ECO:0000256" key="1">
    <source>
        <dbReference type="SAM" id="MobiDB-lite"/>
    </source>
</evidence>
<gene>
    <name evidence="2" type="ORF">ACD_2C00132G0002</name>
</gene>
<accession>K2H1C1</accession>
<name>K2H1C1_9BACT</name>
<feature type="region of interest" description="Disordered" evidence="1">
    <location>
        <begin position="375"/>
        <end position="406"/>
    </location>
</feature>
<dbReference type="AlphaFoldDB" id="K2H1C1"/>
<sequence length="556" mass="64779">MSEAKKPLEFRDENNNWSELDELQKHFTKSSQIPREMVSKYIDALSTANAKKILKEESRIKAAEFLKSMLDQKLATWIEVTQPETLDIFIKSWFYNVAILEKWKSELLEAKQYTLQGAKYGKPTDQAVFNLRMKNWQLLWKAGKFWSEAAYEKVYSVPNTSGAVFPEPKKVAKSPLDIADENKDGTDLDELHNFIRSNQNVSREMISKYMDALALSKSKNSVKSETRELASDFLKKMLDQRLEKWIIVTELETIDLYIRSWFYNNAILEKWKAELIEAKKYTEQGAKYGRKDQAAFDMRLRGWKLLWKSHFWATPDEKTFWTVKTELTGENIHSATPSWDAESQRVDGLFAEMTSTDVTISWKKPEASVIDMRIEPGDTVAQAPEKKKSKRKVARKSSPDQNLPAQEVAKWDEWTVRWTNVRVRNEDGTFEWNEKVSTWAKFKMTWETKNMKRGLYYWVESDWVTKFIHANYIKIEKWAEKPQIAMDELTVAKNDLQKCIDKAADSNDESNELEIILGRAARISRKKNATLEEIKKATAAIDEYFAKKDPKTVKVA</sequence>
<proteinExistence type="predicted"/>
<protein>
    <submittedName>
        <fullName evidence="2">Uncharacterized protein</fullName>
    </submittedName>
</protein>
<comment type="caution">
    <text evidence="2">The sequence shown here is derived from an EMBL/GenBank/DDBJ whole genome shotgun (WGS) entry which is preliminary data.</text>
</comment>
<organism evidence="2">
    <name type="scientific">uncultured bacterium</name>
    <name type="common">gcode 4</name>
    <dbReference type="NCBI Taxonomy" id="1234023"/>
    <lineage>
        <taxon>Bacteria</taxon>
        <taxon>environmental samples</taxon>
    </lineage>
</organism>
<reference evidence="2" key="1">
    <citation type="journal article" date="2012" name="Science">
        <title>Fermentation, hydrogen, and sulfur metabolism in multiple uncultivated bacterial phyla.</title>
        <authorList>
            <person name="Wrighton K.C."/>
            <person name="Thomas B.C."/>
            <person name="Sharon I."/>
            <person name="Miller C.S."/>
            <person name="Castelle C.J."/>
            <person name="VerBerkmoes N.C."/>
            <person name="Wilkins M.J."/>
            <person name="Hettich R.L."/>
            <person name="Lipton M.S."/>
            <person name="Williams K.H."/>
            <person name="Long P.E."/>
            <person name="Banfield J.F."/>
        </authorList>
    </citation>
    <scope>NUCLEOTIDE SEQUENCE [LARGE SCALE GENOMIC DNA]</scope>
</reference>
<dbReference type="EMBL" id="AMFJ01000132">
    <property type="protein sequence ID" value="EKE29630.1"/>
    <property type="molecule type" value="Genomic_DNA"/>
</dbReference>
<evidence type="ECO:0000313" key="2">
    <source>
        <dbReference type="EMBL" id="EKE29630.1"/>
    </source>
</evidence>